<feature type="transmembrane region" description="Helical" evidence="1">
    <location>
        <begin position="136"/>
        <end position="157"/>
    </location>
</feature>
<feature type="transmembrane region" description="Helical" evidence="1">
    <location>
        <begin position="62"/>
        <end position="83"/>
    </location>
</feature>
<feature type="transmembrane region" description="Helical" evidence="1">
    <location>
        <begin position="103"/>
        <end position="124"/>
    </location>
</feature>
<dbReference type="Pfam" id="PF04240">
    <property type="entry name" value="Caroten_synth"/>
    <property type="match status" value="1"/>
</dbReference>
<reference evidence="2 3" key="1">
    <citation type="submission" date="2018-08" db="EMBL/GenBank/DDBJ databases">
        <title>Mucilaginibacter terrae sp. nov., isolated from manganese diggings.</title>
        <authorList>
            <person name="Huang Y."/>
            <person name="Zhou Z."/>
        </authorList>
    </citation>
    <scope>NUCLEOTIDE SEQUENCE [LARGE SCALE GENOMIC DNA]</scope>
    <source>
        <strain evidence="2 3">ZH6</strain>
    </source>
</reference>
<keyword evidence="1" id="KW-0812">Transmembrane</keyword>
<dbReference type="PANTHER" id="PTHR39419:SF1">
    <property type="entry name" value="SLL0814 PROTEIN"/>
    <property type="match status" value="1"/>
</dbReference>
<sequence length="220" mass="24961">MERPENTFLSSRIAVAVIVLFHFVGLVGFAIPSTRPLFTQVVVLHLLLMLLIITLNHSTINVWFLTFFACVFTAGIVVEWIGVHKHWLFGDYSYGATLGTKVLDIPLMIGVNWFLLVYATGVTLQRSRLKNQFSRIIIGSLILVLLDVLIEPVAIKFDYWHWTTGVIPVKNYVCWFLVSAVMLSVFELFGFKKQSIAAPVLLLTQFVFFGILLLIISIQR</sequence>
<comment type="caution">
    <text evidence="2">The sequence shown here is derived from an EMBL/GenBank/DDBJ whole genome shotgun (WGS) entry which is preliminary data.</text>
</comment>
<evidence type="ECO:0000313" key="3">
    <source>
        <dbReference type="Proteomes" id="UP000260823"/>
    </source>
</evidence>
<dbReference type="Proteomes" id="UP000260823">
    <property type="component" value="Unassembled WGS sequence"/>
</dbReference>
<proteinExistence type="predicted"/>
<dbReference type="AlphaFoldDB" id="A0A3E2NKT5"/>
<evidence type="ECO:0000313" key="2">
    <source>
        <dbReference type="EMBL" id="RFZ81605.1"/>
    </source>
</evidence>
<feature type="transmembrane region" description="Helical" evidence="1">
    <location>
        <begin position="196"/>
        <end position="218"/>
    </location>
</feature>
<protein>
    <submittedName>
        <fullName evidence="2">Carotenoid biosynthesis protein</fullName>
    </submittedName>
</protein>
<dbReference type="EMBL" id="QWDE01000004">
    <property type="protein sequence ID" value="RFZ81605.1"/>
    <property type="molecule type" value="Genomic_DNA"/>
</dbReference>
<dbReference type="OrthoDB" id="9811293at2"/>
<keyword evidence="1" id="KW-1133">Transmembrane helix</keyword>
<name>A0A3E2NKT5_9SPHI</name>
<dbReference type="InterPro" id="IPR007354">
    <property type="entry name" value="CruF-like"/>
</dbReference>
<feature type="transmembrane region" description="Helical" evidence="1">
    <location>
        <begin position="37"/>
        <end position="55"/>
    </location>
</feature>
<keyword evidence="3" id="KW-1185">Reference proteome</keyword>
<keyword evidence="1" id="KW-0472">Membrane</keyword>
<gene>
    <name evidence="2" type="ORF">DYU05_17405</name>
</gene>
<dbReference type="RefSeq" id="WP_117384426.1">
    <property type="nucleotide sequence ID" value="NZ_QWDE01000004.1"/>
</dbReference>
<feature type="transmembrane region" description="Helical" evidence="1">
    <location>
        <begin position="12"/>
        <end position="31"/>
    </location>
</feature>
<accession>A0A3E2NKT5</accession>
<organism evidence="2 3">
    <name type="scientific">Mucilaginibacter terrenus</name>
    <dbReference type="NCBI Taxonomy" id="2482727"/>
    <lineage>
        <taxon>Bacteria</taxon>
        <taxon>Pseudomonadati</taxon>
        <taxon>Bacteroidota</taxon>
        <taxon>Sphingobacteriia</taxon>
        <taxon>Sphingobacteriales</taxon>
        <taxon>Sphingobacteriaceae</taxon>
        <taxon>Mucilaginibacter</taxon>
    </lineage>
</organism>
<dbReference type="PANTHER" id="PTHR39419">
    <property type="entry name" value="SLL0814 PROTEIN"/>
    <property type="match status" value="1"/>
</dbReference>
<evidence type="ECO:0000256" key="1">
    <source>
        <dbReference type="SAM" id="Phobius"/>
    </source>
</evidence>